<keyword evidence="3" id="KW-1185">Reference proteome</keyword>
<proteinExistence type="predicted"/>
<organism evidence="2 3">
    <name type="scientific">Candolleomyces aberdarensis</name>
    <dbReference type="NCBI Taxonomy" id="2316362"/>
    <lineage>
        <taxon>Eukaryota</taxon>
        <taxon>Fungi</taxon>
        <taxon>Dikarya</taxon>
        <taxon>Basidiomycota</taxon>
        <taxon>Agaricomycotina</taxon>
        <taxon>Agaricomycetes</taxon>
        <taxon>Agaricomycetidae</taxon>
        <taxon>Agaricales</taxon>
        <taxon>Agaricineae</taxon>
        <taxon>Psathyrellaceae</taxon>
        <taxon>Candolleomyces</taxon>
    </lineage>
</organism>
<sequence>MRAIELALNRLAIIKYLNGMAFVYFVLEYFHTLELEVGQLDISLARAPQAVADGSIPVYSQVAYVWGEKLSTVNVLFFVTRYLGFFANGLLMWFFGPSPSSGVEVCRKLYWVTLFVIAVTLTAADAIVCVRIHALSRRSRTMAIILSIHFMAASVGFFSLLGLDIKMTTLAESPFPPHLTCFILDRNHIRGILLLALVLYNTVCAYLF</sequence>
<accession>A0A4Q2DAQ8</accession>
<protein>
    <submittedName>
        <fullName evidence="2">Uncharacterized protein</fullName>
    </submittedName>
</protein>
<evidence type="ECO:0000313" key="2">
    <source>
        <dbReference type="EMBL" id="RXW15776.1"/>
    </source>
</evidence>
<keyword evidence="1" id="KW-0472">Membrane</keyword>
<feature type="transmembrane region" description="Helical" evidence="1">
    <location>
        <begin position="142"/>
        <end position="163"/>
    </location>
</feature>
<keyword evidence="1" id="KW-1133">Transmembrane helix</keyword>
<feature type="transmembrane region" description="Helical" evidence="1">
    <location>
        <begin position="108"/>
        <end position="130"/>
    </location>
</feature>
<gene>
    <name evidence="2" type="ORF">EST38_g10077</name>
</gene>
<dbReference type="EMBL" id="SDEE01000511">
    <property type="protein sequence ID" value="RXW15776.1"/>
    <property type="molecule type" value="Genomic_DNA"/>
</dbReference>
<keyword evidence="1" id="KW-0812">Transmembrane</keyword>
<feature type="transmembrane region" description="Helical" evidence="1">
    <location>
        <begin position="75"/>
        <end position="96"/>
    </location>
</feature>
<dbReference type="AlphaFoldDB" id="A0A4Q2DAQ8"/>
<feature type="transmembrane region" description="Helical" evidence="1">
    <location>
        <begin position="189"/>
        <end position="207"/>
    </location>
</feature>
<comment type="caution">
    <text evidence="2">The sequence shown here is derived from an EMBL/GenBank/DDBJ whole genome shotgun (WGS) entry which is preliminary data.</text>
</comment>
<reference evidence="2 3" key="1">
    <citation type="submission" date="2019-01" db="EMBL/GenBank/DDBJ databases">
        <title>Draft genome sequence of Psathyrella aberdarensis IHI B618.</title>
        <authorList>
            <person name="Buettner E."/>
            <person name="Kellner H."/>
        </authorList>
    </citation>
    <scope>NUCLEOTIDE SEQUENCE [LARGE SCALE GENOMIC DNA]</scope>
    <source>
        <strain evidence="2 3">IHI B618</strain>
    </source>
</reference>
<name>A0A4Q2DAQ8_9AGAR</name>
<dbReference type="Proteomes" id="UP000290288">
    <property type="component" value="Unassembled WGS sequence"/>
</dbReference>
<evidence type="ECO:0000313" key="3">
    <source>
        <dbReference type="Proteomes" id="UP000290288"/>
    </source>
</evidence>
<evidence type="ECO:0000256" key="1">
    <source>
        <dbReference type="SAM" id="Phobius"/>
    </source>
</evidence>
<dbReference type="OrthoDB" id="3350812at2759"/>